<feature type="domain" description="DUF4240" evidence="1">
    <location>
        <begin position="1"/>
        <end position="125"/>
    </location>
</feature>
<dbReference type="EMBL" id="AP019308">
    <property type="protein sequence ID" value="BBH24416.1"/>
    <property type="molecule type" value="Genomic_DNA"/>
</dbReference>
<gene>
    <name evidence="2" type="ORF">Back11_57610</name>
</gene>
<keyword evidence="3" id="KW-1185">Reference proteome</keyword>
<evidence type="ECO:0000313" key="2">
    <source>
        <dbReference type="EMBL" id="BBH24416.1"/>
    </source>
</evidence>
<dbReference type="InterPro" id="IPR025334">
    <property type="entry name" value="DUF4240"/>
</dbReference>
<dbReference type="AlphaFoldDB" id="A0A3G9J0Y4"/>
<dbReference type="Proteomes" id="UP000275368">
    <property type="component" value="Chromosome"/>
</dbReference>
<organism evidence="2 3">
    <name type="scientific">Paenibacillus baekrokdamisoli</name>
    <dbReference type="NCBI Taxonomy" id="1712516"/>
    <lineage>
        <taxon>Bacteria</taxon>
        <taxon>Bacillati</taxon>
        <taxon>Bacillota</taxon>
        <taxon>Bacilli</taxon>
        <taxon>Bacillales</taxon>
        <taxon>Paenibacillaceae</taxon>
        <taxon>Paenibacillus</taxon>
    </lineage>
</organism>
<accession>A0A3G9J0Y4</accession>
<sequence length="184" mass="22014">MTNNDFWKMIEQSKEHSEEQVEWITNELVKKTTDEIIEFELVFRHKLEQLYTSSLWGAAFVIMGGCSDDCFDYFRGWLIAQGEEVFNKVLGHPESLAKYIPEYYLEEELAPQLEEILSVASDAYTFQKTEEFEYNDDIYTEFLNALETRGYEFKSEDIEFDWEEDDLEKRYPILWERFGENPLL</sequence>
<reference evidence="2 3" key="1">
    <citation type="submission" date="2018-11" db="EMBL/GenBank/DDBJ databases">
        <title>Complete genome sequence of Paenibacillus baekrokdamisoli strain KCTC 33723.</title>
        <authorList>
            <person name="Kang S.W."/>
            <person name="Lee K.C."/>
            <person name="Kim K.K."/>
            <person name="Kim J.S."/>
            <person name="Kim D.S."/>
            <person name="Ko S.H."/>
            <person name="Yang S.H."/>
            <person name="Lee J.S."/>
        </authorList>
    </citation>
    <scope>NUCLEOTIDE SEQUENCE [LARGE SCALE GENOMIC DNA]</scope>
    <source>
        <strain evidence="2 3">KCTC 33723</strain>
    </source>
</reference>
<evidence type="ECO:0000313" key="3">
    <source>
        <dbReference type="Proteomes" id="UP000275368"/>
    </source>
</evidence>
<dbReference type="KEGG" id="pbk:Back11_57610"/>
<protein>
    <recommendedName>
        <fullName evidence="1">DUF4240 domain-containing protein</fullName>
    </recommendedName>
</protein>
<name>A0A3G9J0Y4_9BACL</name>
<dbReference type="RefSeq" id="WP_125664603.1">
    <property type="nucleotide sequence ID" value="NZ_AP019308.1"/>
</dbReference>
<dbReference type="OrthoDB" id="6200718at2"/>
<evidence type="ECO:0000259" key="1">
    <source>
        <dbReference type="Pfam" id="PF14024"/>
    </source>
</evidence>
<proteinExistence type="predicted"/>
<dbReference type="Pfam" id="PF14024">
    <property type="entry name" value="DUF4240"/>
    <property type="match status" value="1"/>
</dbReference>